<reference evidence="1 2" key="1">
    <citation type="submission" date="2015-05" db="EMBL/GenBank/DDBJ databases">
        <title>Draft genome sequence of Microvirga vignae strain BR3299, a novel nitrogen fixing bacteria isolated from Brazil semi-aired region.</title>
        <authorList>
            <person name="Zilli J.E."/>
            <person name="Passos S.R."/>
            <person name="Leite J."/>
            <person name="Baldani J.I."/>
            <person name="Xavier G.R."/>
            <person name="Rumjaneck N.G."/>
            <person name="Simoes-Araujo J.L."/>
        </authorList>
    </citation>
    <scope>NUCLEOTIDE SEQUENCE [LARGE SCALE GENOMIC DNA]</scope>
    <source>
        <strain evidence="1 2">BR3299</strain>
    </source>
</reference>
<comment type="caution">
    <text evidence="1">The sequence shown here is derived from an EMBL/GenBank/DDBJ whole genome shotgun (WGS) entry which is preliminary data.</text>
</comment>
<accession>A0A0H1RPQ3</accession>
<dbReference type="AlphaFoldDB" id="A0A0H1RPQ3"/>
<keyword evidence="2" id="KW-1185">Reference proteome</keyword>
<feature type="non-terminal residue" evidence="1">
    <location>
        <position position="132"/>
    </location>
</feature>
<evidence type="ECO:0000313" key="1">
    <source>
        <dbReference type="EMBL" id="KLK94662.1"/>
    </source>
</evidence>
<organism evidence="1 2">
    <name type="scientific">Microvirga vignae</name>
    <dbReference type="NCBI Taxonomy" id="1225564"/>
    <lineage>
        <taxon>Bacteria</taxon>
        <taxon>Pseudomonadati</taxon>
        <taxon>Pseudomonadota</taxon>
        <taxon>Alphaproteobacteria</taxon>
        <taxon>Hyphomicrobiales</taxon>
        <taxon>Methylobacteriaceae</taxon>
        <taxon>Microvirga</taxon>
    </lineage>
</organism>
<evidence type="ECO:0000313" key="2">
    <source>
        <dbReference type="Proteomes" id="UP000035489"/>
    </source>
</evidence>
<dbReference type="EMBL" id="LCYG01000008">
    <property type="protein sequence ID" value="KLK94662.1"/>
    <property type="molecule type" value="Genomic_DNA"/>
</dbReference>
<name>A0A0H1RPQ3_9HYPH</name>
<sequence length="132" mass="14889">MQLRYWRSRVAKDEIEAVAKAFYYVLEGARDWESEPEVLKERFRQDARAAIEALDEHRGVTASRDIPPLVVTGELPNARDLLMNSHEVSVLSVPAFRAFRTVLLGPDHTFDVANASYLGLVGHRELGRVDGL</sequence>
<gene>
    <name evidence="1" type="ORF">AA309_02460</name>
</gene>
<proteinExistence type="predicted"/>
<dbReference type="Proteomes" id="UP000035489">
    <property type="component" value="Unassembled WGS sequence"/>
</dbReference>
<protein>
    <submittedName>
        <fullName evidence="1">Uncharacterized protein</fullName>
    </submittedName>
</protein>